<keyword evidence="6" id="KW-0479">Metal-binding</keyword>
<dbReference type="AlphaFoldDB" id="A0A918GCB1"/>
<feature type="site" description="Transition state stabilizer" evidence="6">
    <location>
        <position position="209"/>
    </location>
</feature>
<dbReference type="PIRSF" id="PIRSF000722">
    <property type="entry name" value="Acetate_prop_kin"/>
    <property type="match status" value="1"/>
</dbReference>
<dbReference type="Gene3D" id="3.30.420.40">
    <property type="match status" value="3"/>
</dbReference>
<dbReference type="GO" id="GO:0006083">
    <property type="term" value="P:acetate metabolic process"/>
    <property type="evidence" value="ECO:0007669"/>
    <property type="project" value="TreeGrafter"/>
</dbReference>
<feature type="binding site" evidence="6">
    <location>
        <position position="15"/>
    </location>
    <ligand>
        <name>ATP</name>
        <dbReference type="ChEBI" id="CHEBI:30616"/>
    </ligand>
</feature>
<protein>
    <recommendedName>
        <fullName evidence="6">Acetate kinase</fullName>
        <ecNumber evidence="6">2.7.2.1</ecNumber>
    </recommendedName>
    <alternativeName>
        <fullName evidence="6">Acetokinase</fullName>
    </alternativeName>
</protein>
<evidence type="ECO:0000256" key="4">
    <source>
        <dbReference type="ARBA" id="ARBA00022777"/>
    </source>
</evidence>
<sequence length="367" mass="38249">MSAVLVVNAGSSSLKLRVLDADDTVLASHDIQRWTGQDETAPIADFLADAPKVHAVGHRVVHGGPEFTGPVRLDAETRAAIERLSELAPLHQPRALAGIDAATALLPDVPQVACFDTAFHATMPPSAATYALPAAWRRRWGLRRYGFHGLSHAYASRRATGLAGLAVERARVVVCHLGAGASVAAVAGGRSVDTTMGFTPLAGLVMATRSGDVDPGLLLWLLHGDRLTLDDLADGLEHASGLAGLSGHGGDMRDVRRAAAAGDPHAALALEVYVHRLRQAVAAMAASLGGLDLLVFTGGGGEHDAALRAETAAGLGFLGITLDDERNRGTSEDARISAPDATVTTWVITAREDIEIAAQTRAALRAR</sequence>
<keyword evidence="6" id="KW-0963">Cytoplasm</keyword>
<dbReference type="InterPro" id="IPR043129">
    <property type="entry name" value="ATPase_NBD"/>
</dbReference>
<dbReference type="EMBL" id="BMRB01000002">
    <property type="protein sequence ID" value="GGS28339.1"/>
    <property type="molecule type" value="Genomic_DNA"/>
</dbReference>
<keyword evidence="3 6" id="KW-0547">Nucleotide-binding</keyword>
<evidence type="ECO:0000256" key="1">
    <source>
        <dbReference type="ARBA" id="ARBA00008748"/>
    </source>
</evidence>
<organism evidence="8 9">
    <name type="scientific">Actinokineospora fastidiosa</name>
    <dbReference type="NCBI Taxonomy" id="1816"/>
    <lineage>
        <taxon>Bacteria</taxon>
        <taxon>Bacillati</taxon>
        <taxon>Actinomycetota</taxon>
        <taxon>Actinomycetes</taxon>
        <taxon>Pseudonocardiales</taxon>
        <taxon>Pseudonocardiaceae</taxon>
        <taxon>Actinokineospora</taxon>
    </lineage>
</organism>
<dbReference type="GO" id="GO:0006085">
    <property type="term" value="P:acetyl-CoA biosynthetic process"/>
    <property type="evidence" value="ECO:0007669"/>
    <property type="project" value="UniProtKB-UniRule"/>
</dbReference>
<reference evidence="8" key="1">
    <citation type="journal article" date="2014" name="Int. J. Syst. Evol. Microbiol.">
        <title>Complete genome sequence of Corynebacterium casei LMG S-19264T (=DSM 44701T), isolated from a smear-ripened cheese.</title>
        <authorList>
            <consortium name="US DOE Joint Genome Institute (JGI-PGF)"/>
            <person name="Walter F."/>
            <person name="Albersmeier A."/>
            <person name="Kalinowski J."/>
            <person name="Ruckert C."/>
        </authorList>
    </citation>
    <scope>NUCLEOTIDE SEQUENCE</scope>
    <source>
        <strain evidence="8">JCM 3276</strain>
    </source>
</reference>
<dbReference type="GO" id="GO:0000287">
    <property type="term" value="F:magnesium ion binding"/>
    <property type="evidence" value="ECO:0007669"/>
    <property type="project" value="UniProtKB-UniRule"/>
</dbReference>
<dbReference type="InterPro" id="IPR000890">
    <property type="entry name" value="Aliphatic_acid_kin_short-chain"/>
</dbReference>
<dbReference type="PROSITE" id="PS01076">
    <property type="entry name" value="ACETATE_KINASE_2"/>
    <property type="match status" value="1"/>
</dbReference>
<dbReference type="Proteomes" id="UP000660680">
    <property type="component" value="Unassembled WGS sequence"/>
</dbReference>
<dbReference type="GO" id="GO:0008776">
    <property type="term" value="F:acetate kinase activity"/>
    <property type="evidence" value="ECO:0007669"/>
    <property type="project" value="UniProtKB-UniRule"/>
</dbReference>
<dbReference type="RefSeq" id="WP_189211713.1">
    <property type="nucleotide sequence ID" value="NZ_BMRB01000002.1"/>
</dbReference>
<comment type="subcellular location">
    <subcellularLocation>
        <location evidence="6">Cytoplasm</location>
    </subcellularLocation>
</comment>
<feature type="binding site" evidence="6">
    <location>
        <begin position="176"/>
        <end position="180"/>
    </location>
    <ligand>
        <name>ATP</name>
        <dbReference type="ChEBI" id="CHEBI:30616"/>
    </ligand>
</feature>
<comment type="catalytic activity">
    <reaction evidence="6">
        <text>acetate + ATP = acetyl phosphate + ADP</text>
        <dbReference type="Rhea" id="RHEA:11352"/>
        <dbReference type="ChEBI" id="CHEBI:22191"/>
        <dbReference type="ChEBI" id="CHEBI:30089"/>
        <dbReference type="ChEBI" id="CHEBI:30616"/>
        <dbReference type="ChEBI" id="CHEBI:456216"/>
        <dbReference type="EC" id="2.7.2.1"/>
    </reaction>
</comment>
<dbReference type="InterPro" id="IPR023865">
    <property type="entry name" value="Aliphatic_acid_kinase_CS"/>
</dbReference>
<evidence type="ECO:0000256" key="2">
    <source>
        <dbReference type="ARBA" id="ARBA00022679"/>
    </source>
</evidence>
<dbReference type="PANTHER" id="PTHR21060">
    <property type="entry name" value="ACETATE KINASE"/>
    <property type="match status" value="1"/>
</dbReference>
<evidence type="ECO:0000256" key="5">
    <source>
        <dbReference type="ARBA" id="ARBA00022840"/>
    </source>
</evidence>
<dbReference type="NCBIfam" id="TIGR00016">
    <property type="entry name" value="ackA"/>
    <property type="match status" value="1"/>
</dbReference>
<comment type="cofactor">
    <cofactor evidence="6">
        <name>Mg(2+)</name>
        <dbReference type="ChEBI" id="CHEBI:18420"/>
    </cofactor>
    <cofactor evidence="6">
        <name>Mn(2+)</name>
        <dbReference type="ChEBI" id="CHEBI:29035"/>
    </cofactor>
    <text evidence="6">Mg(2+). Can also accept Mn(2+).</text>
</comment>
<comment type="similarity">
    <text evidence="1 6 7">Belongs to the acetokinase family.</text>
</comment>
<comment type="caution">
    <text evidence="6">Lacks conserved residue(s) required for the propagation of feature annotation.</text>
</comment>
<evidence type="ECO:0000256" key="7">
    <source>
        <dbReference type="RuleBase" id="RU003835"/>
    </source>
</evidence>
<dbReference type="Pfam" id="PF00871">
    <property type="entry name" value="Acetate_kinase"/>
    <property type="match status" value="1"/>
</dbReference>
<feature type="binding site" evidence="6">
    <location>
        <position position="352"/>
    </location>
    <ligand>
        <name>Mg(2+)</name>
        <dbReference type="ChEBI" id="CHEBI:18420"/>
    </ligand>
</feature>
<evidence type="ECO:0000256" key="3">
    <source>
        <dbReference type="ARBA" id="ARBA00022741"/>
    </source>
</evidence>
<feature type="active site" description="Proton donor/acceptor" evidence="6">
    <location>
        <position position="116"/>
    </location>
</feature>
<name>A0A918GCB1_9PSEU</name>
<dbReference type="PRINTS" id="PR00471">
    <property type="entry name" value="ACETATEKNASE"/>
</dbReference>
<comment type="caution">
    <text evidence="8">The sequence shown here is derived from an EMBL/GenBank/DDBJ whole genome shotgun (WGS) entry which is preliminary data.</text>
</comment>
<evidence type="ECO:0000313" key="9">
    <source>
        <dbReference type="Proteomes" id="UP000660680"/>
    </source>
</evidence>
<comment type="pathway">
    <text evidence="6">Metabolic intermediate biosynthesis; acetyl-CoA biosynthesis; acetyl-CoA from acetate: step 1/2.</text>
</comment>
<feature type="site" description="Transition state stabilizer" evidence="6">
    <location>
        <position position="148"/>
    </location>
</feature>
<dbReference type="GO" id="GO:0005524">
    <property type="term" value="F:ATP binding"/>
    <property type="evidence" value="ECO:0007669"/>
    <property type="project" value="UniProtKB-KW"/>
</dbReference>
<reference evidence="8" key="2">
    <citation type="submission" date="2020-09" db="EMBL/GenBank/DDBJ databases">
        <authorList>
            <person name="Sun Q."/>
            <person name="Ohkuma M."/>
        </authorList>
    </citation>
    <scope>NUCLEOTIDE SEQUENCE</scope>
    <source>
        <strain evidence="8">JCM 3276</strain>
    </source>
</reference>
<keyword evidence="9" id="KW-1185">Reference proteome</keyword>
<feature type="binding site" evidence="6">
    <location>
        <begin position="251"/>
        <end position="253"/>
    </location>
    <ligand>
        <name>ATP</name>
        <dbReference type="ChEBI" id="CHEBI:30616"/>
    </ligand>
</feature>
<keyword evidence="2 6" id="KW-0808">Transferase</keyword>
<keyword evidence="5 6" id="KW-0067">ATP-binding</keyword>
<comment type="function">
    <text evidence="6">Catalyzes the formation of acetyl phosphate from acetate and ATP. Can also catalyze the reverse reaction.</text>
</comment>
<dbReference type="SUPFAM" id="SSF53067">
    <property type="entry name" value="Actin-like ATPase domain"/>
    <property type="match status" value="2"/>
</dbReference>
<dbReference type="EC" id="2.7.2.1" evidence="6"/>
<keyword evidence="4 6" id="KW-0418">Kinase</keyword>
<gene>
    <name evidence="6 8" type="primary">ackA</name>
    <name evidence="8" type="ORF">GCM10010171_21700</name>
</gene>
<accession>A0A918GCB1</accession>
<comment type="subunit">
    <text evidence="6">Homodimer.</text>
</comment>
<dbReference type="InterPro" id="IPR004372">
    <property type="entry name" value="Ac/propionate_kinase"/>
</dbReference>
<dbReference type="PROSITE" id="PS01075">
    <property type="entry name" value="ACETATE_KINASE_1"/>
    <property type="match status" value="1"/>
</dbReference>
<dbReference type="GO" id="GO:0005737">
    <property type="term" value="C:cytoplasm"/>
    <property type="evidence" value="ECO:0007669"/>
    <property type="project" value="UniProtKB-SubCell"/>
</dbReference>
<feature type="binding site" evidence="6">
    <location>
        <position position="59"/>
    </location>
    <ligand>
        <name>substrate</name>
    </ligand>
</feature>
<dbReference type="HAMAP" id="MF_00020">
    <property type="entry name" value="Acetate_kinase"/>
    <property type="match status" value="1"/>
</dbReference>
<keyword evidence="6" id="KW-0460">Magnesium</keyword>
<evidence type="ECO:0000313" key="8">
    <source>
        <dbReference type="EMBL" id="GGS28339.1"/>
    </source>
</evidence>
<dbReference type="PANTHER" id="PTHR21060:SF15">
    <property type="entry name" value="ACETATE KINASE-RELATED"/>
    <property type="match status" value="1"/>
</dbReference>
<feature type="binding site" evidence="6">
    <location>
        <position position="8"/>
    </location>
    <ligand>
        <name>Mg(2+)</name>
        <dbReference type="ChEBI" id="CHEBI:18420"/>
    </ligand>
</feature>
<proteinExistence type="inferred from homology"/>
<evidence type="ECO:0000256" key="6">
    <source>
        <dbReference type="HAMAP-Rule" id="MF_00020"/>
    </source>
</evidence>